<name>A0A6P4ZP84_BRABE</name>
<evidence type="ECO:0000313" key="3">
    <source>
        <dbReference type="RefSeq" id="XP_019631476.1"/>
    </source>
</evidence>
<evidence type="ECO:0000256" key="1">
    <source>
        <dbReference type="SAM" id="MobiDB-lite"/>
    </source>
</evidence>
<dbReference type="RefSeq" id="XP_019631476.1">
    <property type="nucleotide sequence ID" value="XM_019775917.1"/>
</dbReference>
<dbReference type="Proteomes" id="UP000515135">
    <property type="component" value="Unplaced"/>
</dbReference>
<dbReference type="PANTHER" id="PTHR37445">
    <property type="entry name" value="PROTEIN CBG24663"/>
    <property type="match status" value="1"/>
</dbReference>
<feature type="region of interest" description="Disordered" evidence="1">
    <location>
        <begin position="1"/>
        <end position="33"/>
    </location>
</feature>
<organism evidence="2 3">
    <name type="scientific">Branchiostoma belcheri</name>
    <name type="common">Amphioxus</name>
    <dbReference type="NCBI Taxonomy" id="7741"/>
    <lineage>
        <taxon>Eukaryota</taxon>
        <taxon>Metazoa</taxon>
        <taxon>Chordata</taxon>
        <taxon>Cephalochordata</taxon>
        <taxon>Leptocardii</taxon>
        <taxon>Amphioxiformes</taxon>
        <taxon>Branchiostomatidae</taxon>
        <taxon>Branchiostoma</taxon>
    </lineage>
</organism>
<sequence length="377" mass="43090">MSQENRGITPPKKGKLKKKGAGGNTGHVKTSNTDGTEEWICKKCNTVLRDDEGCQALTCDGCNNHLCLSCTSLTQQEFKALSRLQRDDVCWFCTSCKERVKQCFKGSNSCTASVPNIVEKLDEIVGKISLLENKVDSMQQEQKTQAKLAVKVTEEVVDEDVQSKGETVQTVTHENDTNKVVGEDGNQGPWITVTKHKARTPDLAKILKEALVEQRKAVDEQERRNHNLIIHNVDETDRKDMRKKQDEEFVKDLFENHLEVDVKVKEMYRLGKKTDNDSKRGRPLKITLENKEDRAVILNRLYKLKGAEDQIRRISVTADFSRDEREKIKALVQEAKNRTQQEVKGDYIHVVRGTYPKLQIIRKKQRKNSNLVSEEEI</sequence>
<keyword evidence="2" id="KW-1185">Reference proteome</keyword>
<evidence type="ECO:0000313" key="2">
    <source>
        <dbReference type="Proteomes" id="UP000515135"/>
    </source>
</evidence>
<proteinExistence type="predicted"/>
<dbReference type="PANTHER" id="PTHR37445:SF3">
    <property type="entry name" value="ZINC FINGER PHD-TYPE DOMAIN-CONTAINING PROTEIN"/>
    <property type="match status" value="1"/>
</dbReference>
<dbReference type="KEGG" id="bbel:109475302"/>
<reference evidence="3" key="1">
    <citation type="submission" date="2025-08" db="UniProtKB">
        <authorList>
            <consortium name="RefSeq"/>
        </authorList>
    </citation>
    <scope>IDENTIFICATION</scope>
    <source>
        <tissue evidence="3">Gonad</tissue>
    </source>
</reference>
<gene>
    <name evidence="3" type="primary">LOC109475302</name>
</gene>
<protein>
    <submittedName>
        <fullName evidence="3">Uncharacterized protein LOC109475302</fullName>
    </submittedName>
</protein>
<dbReference type="Gene3D" id="3.30.70.1820">
    <property type="entry name" value="L1 transposable element, RRM domain"/>
    <property type="match status" value="1"/>
</dbReference>
<dbReference type="OrthoDB" id="6092537at2759"/>
<dbReference type="AlphaFoldDB" id="A0A6P4ZP84"/>
<accession>A0A6P4ZP84</accession>
<dbReference type="GeneID" id="109475302"/>